<gene>
    <name evidence="5" type="ORF">GSLYS_00012719001</name>
</gene>
<dbReference type="AlphaFoldDB" id="A0AAV2HXJ9"/>
<dbReference type="PANTHER" id="PTHR11927:SF9">
    <property type="entry name" value="L-FUCOSYLTRANSFERASE"/>
    <property type="match status" value="1"/>
</dbReference>
<feature type="region of interest" description="Disordered" evidence="4">
    <location>
        <begin position="59"/>
        <end position="95"/>
    </location>
</feature>
<feature type="compositionally biased region" description="Polar residues" evidence="4">
    <location>
        <begin position="59"/>
        <end position="80"/>
    </location>
</feature>
<keyword evidence="6" id="KW-1185">Reference proteome</keyword>
<evidence type="ECO:0000256" key="2">
    <source>
        <dbReference type="ARBA" id="ARBA00022679"/>
    </source>
</evidence>
<dbReference type="GO" id="GO:0032580">
    <property type="term" value="C:Golgi cisterna membrane"/>
    <property type="evidence" value="ECO:0007669"/>
    <property type="project" value="UniProtKB-SubCell"/>
</dbReference>
<evidence type="ECO:0000256" key="4">
    <source>
        <dbReference type="SAM" id="MobiDB-lite"/>
    </source>
</evidence>
<evidence type="ECO:0000313" key="5">
    <source>
        <dbReference type="EMBL" id="CAL1538898.1"/>
    </source>
</evidence>
<sequence>MLPRVRKKSVFLTLLVLVLVLVTTLSYYARMMTFKFEPVQQTFYKLSLGDYNTSVRNETSVYAPNNDTLTSRNTSPNTAQSTTPVTAYSTPPAATTPSTTVARRYLITCGEYGQLGNAMFQYAGLLGVAKTNDRVPVIRPQYKLTSIFKLSHVRDVGSDHTFQVVSEAAYGRYDTSLESLPPADILLSAYLQSYKYFHKNAEVVRQEFTFQDHIKQEADDLMASLKPVIKERLPVGVHVRRGDKLLDKDRSQGDLVASDSYFEKAFHDMRTRHGDVVFLIATDDVTWCQNTFGNKSDVIILPPKSREVTVSLLFF</sequence>
<comment type="caution">
    <text evidence="5">The sequence shown here is derived from an EMBL/GenBank/DDBJ whole genome shotgun (WGS) entry which is preliminary data.</text>
</comment>
<organism evidence="5 6">
    <name type="scientific">Lymnaea stagnalis</name>
    <name type="common">Great pond snail</name>
    <name type="synonym">Helix stagnalis</name>
    <dbReference type="NCBI Taxonomy" id="6523"/>
    <lineage>
        <taxon>Eukaryota</taxon>
        <taxon>Metazoa</taxon>
        <taxon>Spiralia</taxon>
        <taxon>Lophotrochozoa</taxon>
        <taxon>Mollusca</taxon>
        <taxon>Gastropoda</taxon>
        <taxon>Heterobranchia</taxon>
        <taxon>Euthyneura</taxon>
        <taxon>Panpulmonata</taxon>
        <taxon>Hygrophila</taxon>
        <taxon>Lymnaeoidea</taxon>
        <taxon>Lymnaeidae</taxon>
        <taxon>Lymnaea</taxon>
    </lineage>
</organism>
<keyword evidence="3" id="KW-0333">Golgi apparatus</keyword>
<evidence type="ECO:0000256" key="1">
    <source>
        <dbReference type="ARBA" id="ARBA00022676"/>
    </source>
</evidence>
<comment type="pathway">
    <text evidence="3">Protein modification; protein glycosylation.</text>
</comment>
<protein>
    <recommendedName>
        <fullName evidence="3">L-Fucosyltransferase</fullName>
        <ecNumber evidence="3">2.4.1.-</ecNumber>
    </recommendedName>
</protein>
<dbReference type="Proteomes" id="UP001497497">
    <property type="component" value="Unassembled WGS sequence"/>
</dbReference>
<dbReference type="GO" id="GO:0008107">
    <property type="term" value="F:galactoside 2-alpha-L-fucosyltransferase activity"/>
    <property type="evidence" value="ECO:0007669"/>
    <property type="project" value="InterPro"/>
</dbReference>
<comment type="similarity">
    <text evidence="3">Belongs to the glycosyltransferase 11 family.</text>
</comment>
<keyword evidence="1 3" id="KW-0328">Glycosyltransferase</keyword>
<dbReference type="Pfam" id="PF01531">
    <property type="entry name" value="Glyco_transf_11"/>
    <property type="match status" value="1"/>
</dbReference>
<keyword evidence="3" id="KW-0735">Signal-anchor</keyword>
<dbReference type="PANTHER" id="PTHR11927">
    <property type="entry name" value="GALACTOSIDE 2-L-FUCOSYLTRANSFERASE"/>
    <property type="match status" value="1"/>
</dbReference>
<comment type="subcellular location">
    <subcellularLocation>
        <location evidence="3">Golgi apparatus</location>
        <location evidence="3">Golgi stack membrane</location>
        <topology evidence="3">Single-pass type II membrane protein</topology>
    </subcellularLocation>
</comment>
<dbReference type="EC" id="2.4.1.-" evidence="3"/>
<name>A0AAV2HXJ9_LYMST</name>
<dbReference type="InterPro" id="IPR002516">
    <property type="entry name" value="Glyco_trans_11"/>
</dbReference>
<accession>A0AAV2HXJ9</accession>
<feature type="compositionally biased region" description="Low complexity" evidence="4">
    <location>
        <begin position="81"/>
        <end position="95"/>
    </location>
</feature>
<reference evidence="5 6" key="1">
    <citation type="submission" date="2024-04" db="EMBL/GenBank/DDBJ databases">
        <authorList>
            <consortium name="Genoscope - CEA"/>
            <person name="William W."/>
        </authorList>
    </citation>
    <scope>NUCLEOTIDE SEQUENCE [LARGE SCALE GENOMIC DNA]</scope>
</reference>
<evidence type="ECO:0000256" key="3">
    <source>
        <dbReference type="RuleBase" id="RU363129"/>
    </source>
</evidence>
<dbReference type="EMBL" id="CAXITT010000317">
    <property type="protein sequence ID" value="CAL1538898.1"/>
    <property type="molecule type" value="Genomic_DNA"/>
</dbReference>
<evidence type="ECO:0000313" key="6">
    <source>
        <dbReference type="Proteomes" id="UP001497497"/>
    </source>
</evidence>
<keyword evidence="3" id="KW-0325">Glycoprotein</keyword>
<keyword evidence="2 3" id="KW-0808">Transferase</keyword>
<keyword evidence="3" id="KW-0812">Transmembrane</keyword>
<dbReference type="GO" id="GO:0005975">
    <property type="term" value="P:carbohydrate metabolic process"/>
    <property type="evidence" value="ECO:0007669"/>
    <property type="project" value="InterPro"/>
</dbReference>
<dbReference type="CDD" id="cd11301">
    <property type="entry name" value="Fut1_Fut2_like"/>
    <property type="match status" value="1"/>
</dbReference>
<proteinExistence type="inferred from homology"/>